<evidence type="ECO:0000313" key="12">
    <source>
        <dbReference type="Proteomes" id="UP000437017"/>
    </source>
</evidence>
<dbReference type="Pfam" id="PF05873">
    <property type="entry name" value="Mt_ATP-synt_D"/>
    <property type="match status" value="1"/>
</dbReference>
<dbReference type="GO" id="GO:0015986">
    <property type="term" value="P:proton motive force-driven ATP synthesis"/>
    <property type="evidence" value="ECO:0007669"/>
    <property type="project" value="InterPro"/>
</dbReference>
<dbReference type="SUPFAM" id="SSF161065">
    <property type="entry name" value="ATP synthase D chain-like"/>
    <property type="match status" value="1"/>
</dbReference>
<comment type="caution">
    <text evidence="11">The sequence shown here is derived from an EMBL/GenBank/DDBJ whole genome shotgun (WGS) entry which is preliminary data.</text>
</comment>
<dbReference type="InterPro" id="IPR031887">
    <property type="entry name" value="SDCCAG8"/>
</dbReference>
<dbReference type="EMBL" id="SGJD01001020">
    <property type="protein sequence ID" value="KAB0402295.1"/>
    <property type="molecule type" value="Genomic_DNA"/>
</dbReference>
<dbReference type="Proteomes" id="UP000437017">
    <property type="component" value="Unassembled WGS sequence"/>
</dbReference>
<dbReference type="InterPro" id="IPR036228">
    <property type="entry name" value="ATP_synth_F0_dsu_sf_mt"/>
</dbReference>
<organism evidence="11 12">
    <name type="scientific">Balaenoptera physalus</name>
    <name type="common">Fin whale</name>
    <name type="synonym">Balaena physalus</name>
    <dbReference type="NCBI Taxonomy" id="9770"/>
    <lineage>
        <taxon>Eukaryota</taxon>
        <taxon>Metazoa</taxon>
        <taxon>Chordata</taxon>
        <taxon>Craniata</taxon>
        <taxon>Vertebrata</taxon>
        <taxon>Euteleostomi</taxon>
        <taxon>Mammalia</taxon>
        <taxon>Eutheria</taxon>
        <taxon>Laurasiatheria</taxon>
        <taxon>Artiodactyla</taxon>
        <taxon>Whippomorpha</taxon>
        <taxon>Cetacea</taxon>
        <taxon>Mysticeti</taxon>
        <taxon>Balaenopteridae</taxon>
        <taxon>Balaenoptera</taxon>
    </lineage>
</organism>
<accession>A0A6A1Q4H6</accession>
<proteinExistence type="inferred from homology"/>
<evidence type="ECO:0000313" key="11">
    <source>
        <dbReference type="EMBL" id="KAB0402295.1"/>
    </source>
</evidence>
<keyword evidence="9" id="KW-0472">Membrane</keyword>
<evidence type="ECO:0000256" key="4">
    <source>
        <dbReference type="ARBA" id="ARBA00022547"/>
    </source>
</evidence>
<sequence length="350" mass="39449">MAGRKLALKAIDWVPFGEIIPRNQKAVANSLKSWNEILTSRLAALPEKPPAIDWAYYKASVAKAGLVDDFQKKFNALKVPMPEDKYTAQVDAEEKKDVKICAEFLSLSKTRIEEYEKELEKMKNIIPFDQMTIEDLNEVFPETKLDKKKLVFQESSLEISEGTGCQRARKDKAFHFALVGTTLPKPTLLHLFDGLRTLVSAWPGAGENLANPFFPLDQLYENVSVLCPAVLQIFPHLKEGLALRLEKDSIQQSFSNDAKAQALQAQQREQELTQKIQQMEAQHDKTENEQYSLLTSQNSFLTKLKEECCTLAKKLEQISQKSRSINLPCTSLVNLNLIVSSTPLNSDSSC</sequence>
<keyword evidence="6" id="KW-0999">Mitochondrion inner membrane</keyword>
<evidence type="ECO:0000256" key="7">
    <source>
        <dbReference type="ARBA" id="ARBA00023065"/>
    </source>
</evidence>
<keyword evidence="3" id="KW-0813">Transport</keyword>
<dbReference type="GO" id="GO:0005743">
    <property type="term" value="C:mitochondrial inner membrane"/>
    <property type="evidence" value="ECO:0007669"/>
    <property type="project" value="UniProtKB-SubCell"/>
</dbReference>
<keyword evidence="7" id="KW-0406">Ion transport</keyword>
<keyword evidence="12" id="KW-1185">Reference proteome</keyword>
<protein>
    <submittedName>
        <fullName evidence="11">Uncharacterized protein</fullName>
    </submittedName>
</protein>
<dbReference type="GO" id="GO:0005813">
    <property type="term" value="C:centrosome"/>
    <property type="evidence" value="ECO:0007669"/>
    <property type="project" value="InterPro"/>
</dbReference>
<dbReference type="AlphaFoldDB" id="A0A6A1Q4H6"/>
<reference evidence="11 12" key="1">
    <citation type="journal article" date="2019" name="PLoS ONE">
        <title>Genomic analyses reveal an absence of contemporary introgressive admixture between fin whales and blue whales, despite known hybrids.</title>
        <authorList>
            <person name="Westbury M.V."/>
            <person name="Petersen B."/>
            <person name="Lorenzen E.D."/>
        </authorList>
    </citation>
    <scope>NUCLEOTIDE SEQUENCE [LARGE SCALE GENOMIC DNA]</scope>
    <source>
        <strain evidence="11">FinWhale-01</strain>
    </source>
</reference>
<comment type="similarity">
    <text evidence="2">Belongs to the ATPase d subunit family.</text>
</comment>
<comment type="subcellular location">
    <subcellularLocation>
        <location evidence="1">Mitochondrion inner membrane</location>
    </subcellularLocation>
</comment>
<evidence type="ECO:0000256" key="8">
    <source>
        <dbReference type="ARBA" id="ARBA00023128"/>
    </source>
</evidence>
<evidence type="ECO:0000256" key="9">
    <source>
        <dbReference type="ARBA" id="ARBA00023136"/>
    </source>
</evidence>
<evidence type="ECO:0000256" key="10">
    <source>
        <dbReference type="SAM" id="Coils"/>
    </source>
</evidence>
<dbReference type="GO" id="GO:0015078">
    <property type="term" value="F:proton transmembrane transporter activity"/>
    <property type="evidence" value="ECO:0007669"/>
    <property type="project" value="InterPro"/>
</dbReference>
<dbReference type="OrthoDB" id="35799at2759"/>
<name>A0A6A1Q4H6_BALPH</name>
<evidence type="ECO:0000256" key="3">
    <source>
        <dbReference type="ARBA" id="ARBA00022448"/>
    </source>
</evidence>
<gene>
    <name evidence="11" type="ORF">E2I00_016697</name>
</gene>
<evidence type="ECO:0000256" key="2">
    <source>
        <dbReference type="ARBA" id="ARBA00006842"/>
    </source>
</evidence>
<evidence type="ECO:0000256" key="5">
    <source>
        <dbReference type="ARBA" id="ARBA00022781"/>
    </source>
</evidence>
<dbReference type="GO" id="GO:0007098">
    <property type="term" value="P:centrosome cycle"/>
    <property type="evidence" value="ECO:0007669"/>
    <property type="project" value="InterPro"/>
</dbReference>
<dbReference type="Gene3D" id="6.10.280.70">
    <property type="match status" value="1"/>
</dbReference>
<keyword evidence="10" id="KW-0175">Coiled coil</keyword>
<keyword evidence="5" id="KW-0375">Hydrogen ion transport</keyword>
<dbReference type="PANTHER" id="PTHR12700">
    <property type="entry name" value="ATP SYNTHASE SUBUNIT D, MITOCHONDRIAL"/>
    <property type="match status" value="1"/>
</dbReference>
<evidence type="ECO:0000256" key="6">
    <source>
        <dbReference type="ARBA" id="ARBA00022792"/>
    </source>
</evidence>
<dbReference type="GO" id="GO:0045259">
    <property type="term" value="C:proton-transporting ATP synthase complex"/>
    <property type="evidence" value="ECO:0007669"/>
    <property type="project" value="UniProtKB-KW"/>
</dbReference>
<evidence type="ECO:0000256" key="1">
    <source>
        <dbReference type="ARBA" id="ARBA00004273"/>
    </source>
</evidence>
<keyword evidence="4" id="KW-0138">CF(0)</keyword>
<dbReference type="InterPro" id="IPR008689">
    <property type="entry name" value="ATP_synth_F0_dsu_mt"/>
</dbReference>
<keyword evidence="8" id="KW-0496">Mitochondrion</keyword>
<feature type="coiled-coil region" evidence="10">
    <location>
        <begin position="255"/>
        <end position="289"/>
    </location>
</feature>
<dbReference type="Pfam" id="PF15964">
    <property type="entry name" value="CCCAP"/>
    <property type="match status" value="1"/>
</dbReference>